<dbReference type="AlphaFoldDB" id="A0A0M8KAL2"/>
<dbReference type="Gene3D" id="1.10.760.10">
    <property type="entry name" value="Cytochrome c-like domain"/>
    <property type="match status" value="1"/>
</dbReference>
<evidence type="ECO:0000256" key="1">
    <source>
        <dbReference type="ARBA" id="ARBA00022617"/>
    </source>
</evidence>
<comment type="caution">
    <text evidence="8">The sequence shown here is derived from an EMBL/GenBank/DDBJ whole genome shotgun (WGS) entry which is preliminary data.</text>
</comment>
<feature type="transmembrane region" description="Helical" evidence="6">
    <location>
        <begin position="93"/>
        <end position="111"/>
    </location>
</feature>
<keyword evidence="6" id="KW-1133">Transmembrane helix</keyword>
<evidence type="ECO:0000256" key="5">
    <source>
        <dbReference type="SAM" id="MobiDB-lite"/>
    </source>
</evidence>
<gene>
    <name evidence="8" type="ORF">ARMA_2262</name>
    <name evidence="9" type="ORF">SE16_04335</name>
</gene>
<dbReference type="Proteomes" id="UP000050502">
    <property type="component" value="Unassembled WGS sequence"/>
</dbReference>
<evidence type="ECO:0000256" key="2">
    <source>
        <dbReference type="ARBA" id="ARBA00022723"/>
    </source>
</evidence>
<dbReference type="GO" id="GO:0020037">
    <property type="term" value="F:heme binding"/>
    <property type="evidence" value="ECO:0007669"/>
    <property type="project" value="InterPro"/>
</dbReference>
<protein>
    <recommendedName>
        <fullName evidence="7">Cytochrome c domain-containing protein</fullName>
    </recommendedName>
</protein>
<evidence type="ECO:0000256" key="6">
    <source>
        <dbReference type="SAM" id="Phobius"/>
    </source>
</evidence>
<evidence type="ECO:0000256" key="3">
    <source>
        <dbReference type="ARBA" id="ARBA00023004"/>
    </source>
</evidence>
<dbReference type="Pfam" id="PF00034">
    <property type="entry name" value="Cytochrom_C"/>
    <property type="match status" value="1"/>
</dbReference>
<keyword evidence="2 4" id="KW-0479">Metal-binding</keyword>
<dbReference type="Proteomes" id="UP000037784">
    <property type="component" value="Unassembled WGS sequence"/>
</dbReference>
<proteinExistence type="predicted"/>
<dbReference type="PROSITE" id="PS51007">
    <property type="entry name" value="CYTC"/>
    <property type="match status" value="1"/>
</dbReference>
<feature type="domain" description="Cytochrome c" evidence="7">
    <location>
        <begin position="252"/>
        <end position="359"/>
    </location>
</feature>
<evidence type="ECO:0000313" key="9">
    <source>
        <dbReference type="EMBL" id="KPL89642.1"/>
    </source>
</evidence>
<dbReference type="STRING" id="872965.SE16_04335"/>
<reference evidence="10" key="3">
    <citation type="submission" date="2015-08" db="EMBL/GenBank/DDBJ databases">
        <title>Draft Genome Sequence of a Heterotrophic Facultative Anaerobic Bacterium Ardenticatena maritima Strain 110S.</title>
        <authorList>
            <person name="Kawaichi S."/>
            <person name="Yoshida T."/>
            <person name="Sako Y."/>
            <person name="Nakamura R."/>
        </authorList>
    </citation>
    <scope>NUCLEOTIDE SEQUENCE [LARGE SCALE GENOMIC DNA]</scope>
    <source>
        <strain evidence="10">110S</strain>
    </source>
</reference>
<reference evidence="8" key="1">
    <citation type="journal article" date="2015" name="Genome Announc.">
        <title>Draft Genome Sequence of a Heterotrophic Facultative Anaerobic Thermophilic Bacterium, Ardenticatena maritima Strain 110ST.</title>
        <authorList>
            <person name="Kawaichi S."/>
            <person name="Yoshida T."/>
            <person name="Sako Y."/>
            <person name="Nakamura R."/>
        </authorList>
    </citation>
    <scope>NUCLEOTIDE SEQUENCE [LARGE SCALE GENOMIC DNA]</scope>
    <source>
        <strain evidence="8">110S</strain>
    </source>
</reference>
<keyword evidence="1 4" id="KW-0349">Heme</keyword>
<feature type="transmembrane region" description="Helical" evidence="6">
    <location>
        <begin position="131"/>
        <end position="155"/>
    </location>
</feature>
<keyword evidence="10" id="KW-1185">Reference proteome</keyword>
<organism evidence="8 10">
    <name type="scientific">Ardenticatena maritima</name>
    <dbReference type="NCBI Taxonomy" id="872965"/>
    <lineage>
        <taxon>Bacteria</taxon>
        <taxon>Bacillati</taxon>
        <taxon>Chloroflexota</taxon>
        <taxon>Ardenticatenia</taxon>
        <taxon>Ardenticatenales</taxon>
        <taxon>Ardenticatenaceae</taxon>
        <taxon>Ardenticatena</taxon>
    </lineage>
</organism>
<feature type="transmembrane region" description="Helical" evidence="6">
    <location>
        <begin position="32"/>
        <end position="58"/>
    </location>
</feature>
<sequence length="359" mass="37230">MGTLALASLHAVPSSGEGLAVILASNIVLGRFLAVAAAVLLVVSLATFLLIGLVFWALGAELPGLSTLFHLLGRKKHEAPSITEILGEREVKAILGGWAALWVLALALGYASGGLPGIGGAAQPDPTLRMIALALLLLTVVALLVGLLLIIMLWLNGVYVPLLSDLFNLISRKEPRGPRLQDILEANKAVVSIISGWLVLWLVIAGALWFYPSGEAAPTVAAAPAPSESEATAPTSSEETTSQPQPTQAPSASVSAPSDIADLMISQGCGGCHTIQGVSGMAGAIGPELTHIGSVAADRIADPNYTGEATTPEEYIRESIINPKAYVVEGFAPVMPETFKDSLSPEQLDALVEFLAGLK</sequence>
<dbReference type="RefSeq" id="WP_054493624.1">
    <property type="nucleotide sequence ID" value="NZ_BBZA01000196.1"/>
</dbReference>
<dbReference type="GO" id="GO:0046872">
    <property type="term" value="F:metal ion binding"/>
    <property type="evidence" value="ECO:0007669"/>
    <property type="project" value="UniProtKB-KW"/>
</dbReference>
<evidence type="ECO:0000313" key="11">
    <source>
        <dbReference type="Proteomes" id="UP000050502"/>
    </source>
</evidence>
<evidence type="ECO:0000313" key="8">
    <source>
        <dbReference type="EMBL" id="GAP63839.1"/>
    </source>
</evidence>
<evidence type="ECO:0000259" key="7">
    <source>
        <dbReference type="PROSITE" id="PS51007"/>
    </source>
</evidence>
<feature type="region of interest" description="Disordered" evidence="5">
    <location>
        <begin position="221"/>
        <end position="254"/>
    </location>
</feature>
<evidence type="ECO:0000313" key="10">
    <source>
        <dbReference type="Proteomes" id="UP000037784"/>
    </source>
</evidence>
<keyword evidence="6" id="KW-0812">Transmembrane</keyword>
<dbReference type="EMBL" id="BBZA01000196">
    <property type="protein sequence ID" value="GAP63839.1"/>
    <property type="molecule type" value="Genomic_DNA"/>
</dbReference>
<evidence type="ECO:0000256" key="4">
    <source>
        <dbReference type="PROSITE-ProRule" id="PRU00433"/>
    </source>
</evidence>
<feature type="transmembrane region" description="Helical" evidence="6">
    <location>
        <begin position="189"/>
        <end position="211"/>
    </location>
</feature>
<reference evidence="9 11" key="2">
    <citation type="submission" date="2015-07" db="EMBL/GenBank/DDBJ databases">
        <title>Whole genome sequence of Ardenticatena maritima DSM 23922.</title>
        <authorList>
            <person name="Hemp J."/>
            <person name="Ward L.M."/>
            <person name="Pace L.A."/>
            <person name="Fischer W.W."/>
        </authorList>
    </citation>
    <scope>NUCLEOTIDE SEQUENCE [LARGE SCALE GENOMIC DNA]</scope>
    <source>
        <strain evidence="9 11">110S</strain>
    </source>
</reference>
<dbReference type="EMBL" id="LGKN01000003">
    <property type="protein sequence ID" value="KPL89642.1"/>
    <property type="molecule type" value="Genomic_DNA"/>
</dbReference>
<keyword evidence="3 4" id="KW-0408">Iron</keyword>
<name>A0A0M8KAL2_9CHLR</name>
<dbReference type="GO" id="GO:0009055">
    <property type="term" value="F:electron transfer activity"/>
    <property type="evidence" value="ECO:0007669"/>
    <property type="project" value="InterPro"/>
</dbReference>
<dbReference type="SUPFAM" id="SSF46626">
    <property type="entry name" value="Cytochrome c"/>
    <property type="match status" value="1"/>
</dbReference>
<dbReference type="OrthoDB" id="158004at2"/>
<accession>A0A0M8KAL2</accession>
<dbReference type="InterPro" id="IPR036909">
    <property type="entry name" value="Cyt_c-like_dom_sf"/>
</dbReference>
<keyword evidence="6" id="KW-0472">Membrane</keyword>
<dbReference type="InterPro" id="IPR009056">
    <property type="entry name" value="Cyt_c-like_dom"/>
</dbReference>